<protein>
    <submittedName>
        <fullName evidence="1">Uncharacterized protein</fullName>
    </submittedName>
</protein>
<accession>V5GEM1</accession>
<sequence>APTEVNAESSSSCKRCKSKPVNGLKCLNCGTSFHLSFAKLLNVEILDSNTVRCCENEVHFDNAAFFDAVSAISGEDKKVDIHIFNYVIGLKDAIIVELREKIQLLNKQIEVINSCNCVVKVCTQKKQLPEEVVTQKPR</sequence>
<feature type="non-terminal residue" evidence="1">
    <location>
        <position position="1"/>
    </location>
</feature>
<organism evidence="1">
    <name type="scientific">Anoplophora glabripennis</name>
    <name type="common">Asian longhorn beetle</name>
    <name type="synonym">Anoplophora nobilis</name>
    <dbReference type="NCBI Taxonomy" id="217634"/>
    <lineage>
        <taxon>Eukaryota</taxon>
        <taxon>Metazoa</taxon>
        <taxon>Ecdysozoa</taxon>
        <taxon>Arthropoda</taxon>
        <taxon>Hexapoda</taxon>
        <taxon>Insecta</taxon>
        <taxon>Pterygota</taxon>
        <taxon>Neoptera</taxon>
        <taxon>Endopterygota</taxon>
        <taxon>Coleoptera</taxon>
        <taxon>Polyphaga</taxon>
        <taxon>Cucujiformia</taxon>
        <taxon>Chrysomeloidea</taxon>
        <taxon>Cerambycidae</taxon>
        <taxon>Lamiinae</taxon>
        <taxon>Lamiini</taxon>
        <taxon>Anoplophora</taxon>
    </lineage>
</organism>
<name>V5GEM1_ANOGL</name>
<feature type="non-terminal residue" evidence="1">
    <location>
        <position position="138"/>
    </location>
</feature>
<dbReference type="EMBL" id="GALX01008339">
    <property type="protein sequence ID" value="JAB60127.1"/>
    <property type="molecule type" value="Transcribed_RNA"/>
</dbReference>
<dbReference type="AlphaFoldDB" id="V5GEM1"/>
<reference evidence="1" key="1">
    <citation type="submission" date="2013-07" db="EMBL/GenBank/DDBJ databases">
        <title>Midgut Transcriptome Profiling of Anoplphora glabripennis, a Lignocellulose Degrading, Wood-Boring Cerambycid.</title>
        <authorList>
            <person name="Scully E.D."/>
            <person name="Hoover K."/>
            <person name="Carlson J.E."/>
            <person name="Tien M."/>
            <person name="Geib S.M."/>
        </authorList>
    </citation>
    <scope>NUCLEOTIDE SEQUENCE</scope>
</reference>
<evidence type="ECO:0000313" key="1">
    <source>
        <dbReference type="EMBL" id="JAB60127.1"/>
    </source>
</evidence>
<proteinExistence type="predicted"/>